<proteinExistence type="predicted"/>
<dbReference type="Gene3D" id="1.10.10.60">
    <property type="entry name" value="Homeodomain-like"/>
    <property type="match status" value="1"/>
</dbReference>
<dbReference type="RefSeq" id="WP_386154104.1">
    <property type="nucleotide sequence ID" value="NZ_JBHMBS010000001.1"/>
</dbReference>
<feature type="domain" description="HTH araC/xylS-type" evidence="3">
    <location>
        <begin position="218"/>
        <end position="316"/>
    </location>
</feature>
<dbReference type="SUPFAM" id="SSF52317">
    <property type="entry name" value="Class I glutamine amidotransferase-like"/>
    <property type="match status" value="1"/>
</dbReference>
<keyword evidence="2" id="KW-0804">Transcription</keyword>
<reference evidence="4 5" key="1">
    <citation type="submission" date="2024-09" db="EMBL/GenBank/DDBJ databases">
        <authorList>
            <person name="Sun Q."/>
            <person name="Mori K."/>
        </authorList>
    </citation>
    <scope>NUCLEOTIDE SEQUENCE [LARGE SCALE GENOMIC DNA]</scope>
    <source>
        <strain evidence="4 5">JCM 3028</strain>
    </source>
</reference>
<dbReference type="Gene3D" id="3.40.50.880">
    <property type="match status" value="1"/>
</dbReference>
<dbReference type="InterPro" id="IPR009057">
    <property type="entry name" value="Homeodomain-like_sf"/>
</dbReference>
<name>A0ABV5T841_9ACTN</name>
<dbReference type="EMBL" id="JBHMBS010000001">
    <property type="protein sequence ID" value="MFB9674595.1"/>
    <property type="molecule type" value="Genomic_DNA"/>
</dbReference>
<dbReference type="PANTHER" id="PTHR43130">
    <property type="entry name" value="ARAC-FAMILY TRANSCRIPTIONAL REGULATOR"/>
    <property type="match status" value="1"/>
</dbReference>
<dbReference type="PROSITE" id="PS01124">
    <property type="entry name" value="HTH_ARAC_FAMILY_2"/>
    <property type="match status" value="1"/>
</dbReference>
<dbReference type="InterPro" id="IPR018060">
    <property type="entry name" value="HTH_AraC"/>
</dbReference>
<sequence>MDDRLTVVIGYPQSELLDIASVTTPLHMANHLGAAPPYRIRLATSGGGSLPCDSGLTLEGQAALERITGPLDTLVVSGGIGHEAAAGNPVLLAHIRRLAAVSRRVASVCTGATLLAAAGLLDGRRATTHWRYAGTLAAHHPNVIVDPCPLYIREGRVSTAAGVTSALDLTLAFIEEDHGPRLARIVARSLVAYLQRPGDQAQISMFVSAPPPEHPLIRQVVDHVVSNLDGDLSPATLAALLNVSERHLTRLSLEHLGKTPGRFVRHARTRAAEQLLVSSSLSVADIAARCGFGSTESLRQSFVTEFGVSPTRYRQARTQAPG</sequence>
<evidence type="ECO:0000313" key="5">
    <source>
        <dbReference type="Proteomes" id="UP001589610"/>
    </source>
</evidence>
<organism evidence="4 5">
    <name type="scientific">Streptosporangium vulgare</name>
    <dbReference type="NCBI Taxonomy" id="46190"/>
    <lineage>
        <taxon>Bacteria</taxon>
        <taxon>Bacillati</taxon>
        <taxon>Actinomycetota</taxon>
        <taxon>Actinomycetes</taxon>
        <taxon>Streptosporangiales</taxon>
        <taxon>Streptosporangiaceae</taxon>
        <taxon>Streptosporangium</taxon>
    </lineage>
</organism>
<evidence type="ECO:0000256" key="1">
    <source>
        <dbReference type="ARBA" id="ARBA00023015"/>
    </source>
</evidence>
<dbReference type="SUPFAM" id="SSF46689">
    <property type="entry name" value="Homeodomain-like"/>
    <property type="match status" value="2"/>
</dbReference>
<dbReference type="CDD" id="cd03137">
    <property type="entry name" value="GATase1_AraC_1"/>
    <property type="match status" value="1"/>
</dbReference>
<dbReference type="InterPro" id="IPR029062">
    <property type="entry name" value="Class_I_gatase-like"/>
</dbReference>
<keyword evidence="1" id="KW-0805">Transcription regulation</keyword>
<evidence type="ECO:0000313" key="4">
    <source>
        <dbReference type="EMBL" id="MFB9674595.1"/>
    </source>
</evidence>
<evidence type="ECO:0000259" key="3">
    <source>
        <dbReference type="PROSITE" id="PS01124"/>
    </source>
</evidence>
<dbReference type="Pfam" id="PF12833">
    <property type="entry name" value="HTH_18"/>
    <property type="match status" value="1"/>
</dbReference>
<dbReference type="InterPro" id="IPR002818">
    <property type="entry name" value="DJ-1/PfpI"/>
</dbReference>
<evidence type="ECO:0000256" key="2">
    <source>
        <dbReference type="ARBA" id="ARBA00023163"/>
    </source>
</evidence>
<gene>
    <name evidence="4" type="ORF">ACFFRH_03770</name>
</gene>
<dbReference type="InterPro" id="IPR052158">
    <property type="entry name" value="INH-QAR"/>
</dbReference>
<accession>A0ABV5T841</accession>
<comment type="caution">
    <text evidence="4">The sequence shown here is derived from an EMBL/GenBank/DDBJ whole genome shotgun (WGS) entry which is preliminary data.</text>
</comment>
<dbReference type="Pfam" id="PF01965">
    <property type="entry name" value="DJ-1_PfpI"/>
    <property type="match status" value="1"/>
</dbReference>
<dbReference type="Proteomes" id="UP001589610">
    <property type="component" value="Unassembled WGS sequence"/>
</dbReference>
<protein>
    <submittedName>
        <fullName evidence="4">GlxA family transcriptional regulator</fullName>
    </submittedName>
</protein>
<keyword evidence="5" id="KW-1185">Reference proteome</keyword>
<dbReference type="SMART" id="SM00342">
    <property type="entry name" value="HTH_ARAC"/>
    <property type="match status" value="1"/>
</dbReference>
<dbReference type="PANTHER" id="PTHR43130:SF3">
    <property type="entry name" value="HTH-TYPE TRANSCRIPTIONAL REGULATOR RV1931C"/>
    <property type="match status" value="1"/>
</dbReference>